<dbReference type="AlphaFoldDB" id="A0AAU9WHW8"/>
<evidence type="ECO:0000256" key="3">
    <source>
        <dbReference type="SAM" id="Coils"/>
    </source>
</evidence>
<evidence type="ECO:0000313" key="6">
    <source>
        <dbReference type="Proteomes" id="UP001159428"/>
    </source>
</evidence>
<proteinExistence type="predicted"/>
<dbReference type="Gene3D" id="3.80.10.10">
    <property type="entry name" value="Ribonuclease Inhibitor"/>
    <property type="match status" value="5"/>
</dbReference>
<evidence type="ECO:0000313" key="5">
    <source>
        <dbReference type="EMBL" id="CAH3111807.1"/>
    </source>
</evidence>
<dbReference type="SUPFAM" id="SSF52540">
    <property type="entry name" value="P-loop containing nucleoside triphosphate hydrolases"/>
    <property type="match status" value="1"/>
</dbReference>
<keyword evidence="6" id="KW-1185">Reference proteome</keyword>
<dbReference type="EMBL" id="CALNXJ010000013">
    <property type="protein sequence ID" value="CAH3111807.1"/>
    <property type="molecule type" value="Genomic_DNA"/>
</dbReference>
<organism evidence="5 6">
    <name type="scientific">Pocillopora meandrina</name>
    <dbReference type="NCBI Taxonomy" id="46732"/>
    <lineage>
        <taxon>Eukaryota</taxon>
        <taxon>Metazoa</taxon>
        <taxon>Cnidaria</taxon>
        <taxon>Anthozoa</taxon>
        <taxon>Hexacorallia</taxon>
        <taxon>Scleractinia</taxon>
        <taxon>Astrocoeniina</taxon>
        <taxon>Pocilloporidae</taxon>
        <taxon>Pocillopora</taxon>
    </lineage>
</organism>
<dbReference type="Pfam" id="PF18738">
    <property type="entry name" value="HEPN_DZIP3"/>
    <property type="match status" value="1"/>
</dbReference>
<dbReference type="PROSITE" id="PS50837">
    <property type="entry name" value="NACHT"/>
    <property type="match status" value="1"/>
</dbReference>
<dbReference type="InterPro" id="IPR001611">
    <property type="entry name" value="Leu-rich_rpt"/>
</dbReference>
<dbReference type="Pfam" id="PF13516">
    <property type="entry name" value="LRR_6"/>
    <property type="match status" value="8"/>
</dbReference>
<feature type="domain" description="NACHT" evidence="4">
    <location>
        <begin position="302"/>
        <end position="422"/>
    </location>
</feature>
<dbReference type="PANTHER" id="PTHR46844:SF1">
    <property type="entry name" value="SLR5058 PROTEIN"/>
    <property type="match status" value="1"/>
</dbReference>
<dbReference type="SMART" id="SM00368">
    <property type="entry name" value="LRR_RI"/>
    <property type="match status" value="13"/>
</dbReference>
<dbReference type="InterPro" id="IPR041249">
    <property type="entry name" value="HEPN_DZIP3"/>
</dbReference>
<dbReference type="InterPro" id="IPR027417">
    <property type="entry name" value="P-loop_NTPase"/>
</dbReference>
<evidence type="ECO:0000259" key="4">
    <source>
        <dbReference type="PROSITE" id="PS50837"/>
    </source>
</evidence>
<dbReference type="InterPro" id="IPR032675">
    <property type="entry name" value="LRR_dom_sf"/>
</dbReference>
<keyword evidence="1" id="KW-0547">Nucleotide-binding</keyword>
<protein>
    <recommendedName>
        <fullName evidence="4">NACHT domain-containing protein</fullName>
    </recommendedName>
</protein>
<dbReference type="PANTHER" id="PTHR46844">
    <property type="entry name" value="SLR5058 PROTEIN"/>
    <property type="match status" value="1"/>
</dbReference>
<comment type="caution">
    <text evidence="5">The sequence shown here is derived from an EMBL/GenBank/DDBJ whole genome shotgun (WGS) entry which is preliminary data.</text>
</comment>
<reference evidence="5 6" key="1">
    <citation type="submission" date="2022-05" db="EMBL/GenBank/DDBJ databases">
        <authorList>
            <consortium name="Genoscope - CEA"/>
            <person name="William W."/>
        </authorList>
    </citation>
    <scope>NUCLEOTIDE SEQUENCE [LARGE SCALE GENOMIC DNA]</scope>
</reference>
<sequence length="1216" mass="135161">MAVAAAPVSFSSTKETTNYAKLCRLLVDVGSCVLRDTFDRINLPSDLYKTLMTHHTKLQLLQKKKVLNPTQWGKLYPAIRTSVSSRDFDITLLTVLLRNICSLRPPATGWDAPPPATDMSTEADIARVKYFRNTVYGHAEKASVDDATFNVYWQDIKDALVRLGGPTYGVAIDDLKNECMDPVFEEHYRELLKEWKRDDDNTKDKLDEIDRKLEELMKASTSKTQQKVSDVEEPTELIQRIRQLYLTRERQLSPFPWCDLELNDIFTRPTIVRHDKTRQTGAEQVISITGVFKPHSGCSKPRTVLIEGEPGMGKTTYCQKVVYDWANGQETDASFPKTKLVLLLKCHDMSGNIWEAIDDQLLPKDIEEEERENFFKYIRANQSQVLLVLDGLDEAPSNHMKIFSDLVESRELSKSHIILTSRQEGSVKIRKFCDTLFQIQGFASENSYNYIKHYFKDLEAQGQNLLKDIEQNIELGELIVNPLFTAMLCLFYEDLEGGLPLSKTQLYLEITECILKRFCQKQGLSHNNDSLTEVYKEELEQLGSIAWETLKRYKMHIDEGVFTATTTRKSPLFEFLSVQSNSSKRRSHTCYRFSHKSFQEFFAGLHLSDQILKGETDFERLLTNERGNLKSLEPVLLFTVGILGLRSENDALSILEIIIKKTNLFKNFGFQNFYLCFALKCISECSTENSRLRSQMIIFLGTNMELQGLIISDYSFPFKLFVEALQVNGTLTHLLIPFSPIGDQDIVSLANMLRVNKTLTTVRLTTNGFVSAHNVQQLADSLMVNKTVNDLMFGGNAWGNDAVRILVGYMKRSESLSSLNFNCSDIGDAGATALAEVLRTNTTLNSLGLCKNPGIGNPSVMSLCEALKVNTTLCSLDLSGTGISDAGVLSLVEVLKTNTSSLTSLSLSDIKISHHSITSLAEVLRVNSTLKELEFEGNKVGVCGAKLVAESLKVNTTLKLLSLSRNNIKAPCGRLYTDSLKVNGTLESLTLAENALGSRGAHLLSEGLRVNTSLRHLDLSWNSIGSEGAESIAETIRIHASLTSLKLLGNNIGDPGANKVSEALKVNVSLEDLDLSFNAIGAAGAESIAEALKSNATLTALDLGCNVIGDNGAQSLCEALKTNATLTNLDVCENNIHSAGAQAFDELQGNNNTLKVVNLAMNNIGDLGDHRDQELNEVPVVSIPSFLTLHDLSLRFTDLQSFCIVVSKETLMLPQQ</sequence>
<dbReference type="GO" id="GO:0005524">
    <property type="term" value="F:ATP binding"/>
    <property type="evidence" value="ECO:0007669"/>
    <property type="project" value="UniProtKB-KW"/>
</dbReference>
<evidence type="ECO:0000256" key="1">
    <source>
        <dbReference type="ARBA" id="ARBA00022741"/>
    </source>
</evidence>
<evidence type="ECO:0000256" key="2">
    <source>
        <dbReference type="ARBA" id="ARBA00022840"/>
    </source>
</evidence>
<dbReference type="Gene3D" id="3.40.50.300">
    <property type="entry name" value="P-loop containing nucleotide triphosphate hydrolases"/>
    <property type="match status" value="1"/>
</dbReference>
<accession>A0AAU9WHW8</accession>
<keyword evidence="2" id="KW-0067">ATP-binding</keyword>
<feature type="coiled-coil region" evidence="3">
    <location>
        <begin position="192"/>
        <end position="219"/>
    </location>
</feature>
<dbReference type="InterPro" id="IPR007111">
    <property type="entry name" value="NACHT_NTPase"/>
</dbReference>
<gene>
    <name evidence="5" type="ORF">PMEA_00004920</name>
</gene>
<keyword evidence="3" id="KW-0175">Coiled coil</keyword>
<dbReference type="Proteomes" id="UP001159428">
    <property type="component" value="Unassembled WGS sequence"/>
</dbReference>
<dbReference type="SUPFAM" id="SSF52047">
    <property type="entry name" value="RNI-like"/>
    <property type="match status" value="2"/>
</dbReference>
<name>A0AAU9WHW8_9CNID</name>
<dbReference type="Pfam" id="PF05729">
    <property type="entry name" value="NACHT"/>
    <property type="match status" value="1"/>
</dbReference>